<accession>A0A0U9HR78</accession>
<feature type="region of interest" description="Disordered" evidence="1">
    <location>
        <begin position="388"/>
        <end position="416"/>
    </location>
</feature>
<dbReference type="AlphaFoldDB" id="A0A0U9HR78"/>
<feature type="compositionally biased region" description="Basic and acidic residues" evidence="1">
    <location>
        <begin position="98"/>
        <end position="118"/>
    </location>
</feature>
<sequence>MLPPIYRKGTLGARASLGTESRIPDACRPFMSLRGRHIPLSTQFEQAAALGRAQARQSETPWAGRLRRTSISAPALAPPTTVAERRPRGRASAQRSEAAVKDEKEPQGEKQTARGRKDVGRKRKQAEEKAVRRSKKSAVTPEAEDKGRTTVTLEGTGGRRHGWKSAKTRRAAAEGGSEEDEYLSEIEPELPDMAEEELGPYAEAEEAAGGEVEKHDKEAGGRARRGSNTAERYGQKRDMSPKTPDASKVGEQVQGDGDKAAEGDTEVPRGSRKEDALMVSPGTVVKHPVGTKGAAGSPVGAGYEAAAGVTSPASIKALKATFELGVRAELEARREETARKIEGDRERMKEHEVALRKRVREREEAAADRERAVVEVEEYVVSKKRAAEDLERRAKRAREEAQEAEKEREEAKERAEREYEARIAGLGLDEEQRAIEELRAAIAEREKVLQASARAEGEAVGALVNEQLAELQRKVDRIWGQQLGAPNGA</sequence>
<reference evidence="2 3" key="1">
    <citation type="journal article" date="2014" name="Nat. Commun.">
        <title>Klebsormidium flaccidum genome reveals primary factors for plant terrestrial adaptation.</title>
        <authorList>
            <person name="Hori K."/>
            <person name="Maruyama F."/>
            <person name="Fujisawa T."/>
            <person name="Togashi T."/>
            <person name="Yamamoto N."/>
            <person name="Seo M."/>
            <person name="Sato S."/>
            <person name="Yamada T."/>
            <person name="Mori H."/>
            <person name="Tajima N."/>
            <person name="Moriyama T."/>
            <person name="Ikeuchi M."/>
            <person name="Watanabe M."/>
            <person name="Wada H."/>
            <person name="Kobayashi K."/>
            <person name="Saito M."/>
            <person name="Masuda T."/>
            <person name="Sasaki-Sekimoto Y."/>
            <person name="Mashiguchi K."/>
            <person name="Awai K."/>
            <person name="Shimojima M."/>
            <person name="Masuda S."/>
            <person name="Iwai M."/>
            <person name="Nobusawa T."/>
            <person name="Narise T."/>
            <person name="Kondo S."/>
            <person name="Saito H."/>
            <person name="Sato R."/>
            <person name="Murakawa M."/>
            <person name="Ihara Y."/>
            <person name="Oshima-Yamada Y."/>
            <person name="Ohtaka K."/>
            <person name="Satoh M."/>
            <person name="Sonobe K."/>
            <person name="Ishii M."/>
            <person name="Ohtani R."/>
            <person name="Kanamori-Sato M."/>
            <person name="Honoki R."/>
            <person name="Miyazaki D."/>
            <person name="Mochizuki H."/>
            <person name="Umetsu J."/>
            <person name="Higashi K."/>
            <person name="Shibata D."/>
            <person name="Kamiya Y."/>
            <person name="Sato N."/>
            <person name="Nakamura Y."/>
            <person name="Tabata S."/>
            <person name="Ida S."/>
            <person name="Kurokawa K."/>
            <person name="Ohta H."/>
        </authorList>
    </citation>
    <scope>NUCLEOTIDE SEQUENCE [LARGE SCALE GENOMIC DNA]</scope>
    <source>
        <strain evidence="2 3">NIES-2285</strain>
    </source>
</reference>
<feature type="compositionally biased region" description="Acidic residues" evidence="1">
    <location>
        <begin position="176"/>
        <end position="208"/>
    </location>
</feature>
<dbReference type="Proteomes" id="UP000054558">
    <property type="component" value="Unassembled WGS sequence"/>
</dbReference>
<dbReference type="OMA" id="FINERDY"/>
<dbReference type="EMBL" id="DF237010">
    <property type="protein sequence ID" value="GAQ80727.1"/>
    <property type="molecule type" value="Genomic_DNA"/>
</dbReference>
<gene>
    <name evidence="2" type="ORF">KFL_000610050</name>
</gene>
<feature type="compositionally biased region" description="Basic residues" evidence="1">
    <location>
        <begin position="158"/>
        <end position="170"/>
    </location>
</feature>
<keyword evidence="3" id="KW-1185">Reference proteome</keyword>
<evidence type="ECO:0000313" key="3">
    <source>
        <dbReference type="Proteomes" id="UP000054558"/>
    </source>
</evidence>
<evidence type="ECO:0000256" key="1">
    <source>
        <dbReference type="SAM" id="MobiDB-lite"/>
    </source>
</evidence>
<feature type="region of interest" description="Disordered" evidence="1">
    <location>
        <begin position="53"/>
        <end position="296"/>
    </location>
</feature>
<evidence type="ECO:0000313" key="2">
    <source>
        <dbReference type="EMBL" id="GAQ80727.1"/>
    </source>
</evidence>
<organism evidence="2 3">
    <name type="scientific">Klebsormidium nitens</name>
    <name type="common">Green alga</name>
    <name type="synonym">Ulothrix nitens</name>
    <dbReference type="NCBI Taxonomy" id="105231"/>
    <lineage>
        <taxon>Eukaryota</taxon>
        <taxon>Viridiplantae</taxon>
        <taxon>Streptophyta</taxon>
        <taxon>Klebsormidiophyceae</taxon>
        <taxon>Klebsormidiales</taxon>
        <taxon>Klebsormidiaceae</taxon>
        <taxon>Klebsormidium</taxon>
    </lineage>
</organism>
<feature type="compositionally biased region" description="Basic and acidic residues" evidence="1">
    <location>
        <begin position="256"/>
        <end position="276"/>
    </location>
</feature>
<name>A0A0U9HR78_KLENI</name>
<protein>
    <submittedName>
        <fullName evidence="2">Uncharacterized protein</fullName>
    </submittedName>
</protein>
<proteinExistence type="predicted"/>
<feature type="compositionally biased region" description="Basic and acidic residues" evidence="1">
    <location>
        <begin position="211"/>
        <end position="221"/>
    </location>
</feature>